<gene>
    <name evidence="1" type="ORF">H9966_00080</name>
</gene>
<accession>A0A9D2FX16</accession>
<evidence type="ECO:0000313" key="1">
    <source>
        <dbReference type="EMBL" id="HIZ68281.1"/>
    </source>
</evidence>
<dbReference type="Proteomes" id="UP000824055">
    <property type="component" value="Unassembled WGS sequence"/>
</dbReference>
<dbReference type="AlphaFoldDB" id="A0A9D2FX16"/>
<sequence>MAKRGMCRNHKGPHPWSKLQSALYRVMDENVDFQMHSCSYDIGDGVGIPRYWITIGKKIVWDFPKNAMWDKSDWYFFDEAKNISRLIKAYIDCPKDELLTRVFNDRWKMLPYLLACDKRIGKRRLAQMLEKDAYSCVAWIMRKRLETKKNE</sequence>
<organism evidence="1 2">
    <name type="scientific">Candidatus Prevotella avicola</name>
    <dbReference type="NCBI Taxonomy" id="2838738"/>
    <lineage>
        <taxon>Bacteria</taxon>
        <taxon>Pseudomonadati</taxon>
        <taxon>Bacteroidota</taxon>
        <taxon>Bacteroidia</taxon>
        <taxon>Bacteroidales</taxon>
        <taxon>Prevotellaceae</taxon>
        <taxon>Prevotella</taxon>
    </lineage>
</organism>
<proteinExistence type="predicted"/>
<comment type="caution">
    <text evidence="1">The sequence shown here is derived from an EMBL/GenBank/DDBJ whole genome shotgun (WGS) entry which is preliminary data.</text>
</comment>
<evidence type="ECO:0000313" key="2">
    <source>
        <dbReference type="Proteomes" id="UP000824055"/>
    </source>
</evidence>
<name>A0A9D2FX16_9BACT</name>
<reference evidence="1" key="1">
    <citation type="journal article" date="2021" name="PeerJ">
        <title>Extensive microbial diversity within the chicken gut microbiome revealed by metagenomics and culture.</title>
        <authorList>
            <person name="Gilroy R."/>
            <person name="Ravi A."/>
            <person name="Getino M."/>
            <person name="Pursley I."/>
            <person name="Horton D.L."/>
            <person name="Alikhan N.F."/>
            <person name="Baker D."/>
            <person name="Gharbi K."/>
            <person name="Hall N."/>
            <person name="Watson M."/>
            <person name="Adriaenssens E.M."/>
            <person name="Foster-Nyarko E."/>
            <person name="Jarju S."/>
            <person name="Secka A."/>
            <person name="Antonio M."/>
            <person name="Oren A."/>
            <person name="Chaudhuri R.R."/>
            <person name="La Ragione R."/>
            <person name="Hildebrand F."/>
            <person name="Pallen M.J."/>
        </authorList>
    </citation>
    <scope>NUCLEOTIDE SEQUENCE</scope>
    <source>
        <strain evidence="1">ChiHecec3B27-8219</strain>
    </source>
</reference>
<reference evidence="1" key="2">
    <citation type="submission" date="2021-04" db="EMBL/GenBank/DDBJ databases">
        <authorList>
            <person name="Gilroy R."/>
        </authorList>
    </citation>
    <scope>NUCLEOTIDE SEQUENCE</scope>
    <source>
        <strain evidence="1">ChiHecec3B27-8219</strain>
    </source>
</reference>
<protein>
    <submittedName>
        <fullName evidence="1">Uncharacterized protein</fullName>
    </submittedName>
</protein>
<dbReference type="EMBL" id="DXBE01000001">
    <property type="protein sequence ID" value="HIZ68281.1"/>
    <property type="molecule type" value="Genomic_DNA"/>
</dbReference>